<dbReference type="GO" id="GO:0006635">
    <property type="term" value="P:fatty acid beta-oxidation"/>
    <property type="evidence" value="ECO:0007669"/>
    <property type="project" value="InterPro"/>
</dbReference>
<reference evidence="7 8" key="1">
    <citation type="journal article" date="2019" name="Plant Biotechnol. J.">
        <title>The red bayberry genome and genetic basis of sex determination.</title>
        <authorList>
            <person name="Jia H.M."/>
            <person name="Jia H.J."/>
            <person name="Cai Q.L."/>
            <person name="Wang Y."/>
            <person name="Zhao H.B."/>
            <person name="Yang W.F."/>
            <person name="Wang G.Y."/>
            <person name="Li Y.H."/>
            <person name="Zhan D.L."/>
            <person name="Shen Y.T."/>
            <person name="Niu Q.F."/>
            <person name="Chang L."/>
            <person name="Qiu J."/>
            <person name="Zhao L."/>
            <person name="Xie H.B."/>
            <person name="Fu W.Y."/>
            <person name="Jin J."/>
            <person name="Li X.W."/>
            <person name="Jiao Y."/>
            <person name="Zhou C.C."/>
            <person name="Tu T."/>
            <person name="Chai C.Y."/>
            <person name="Gao J.L."/>
            <person name="Fan L.J."/>
            <person name="van de Weg E."/>
            <person name="Wang J.Y."/>
            <person name="Gao Z.S."/>
        </authorList>
    </citation>
    <scope>NUCLEOTIDE SEQUENCE [LARGE SCALE GENOMIC DNA]</scope>
    <source>
        <tissue evidence="7">Leaves</tissue>
    </source>
</reference>
<keyword evidence="8" id="KW-1185">Reference proteome</keyword>
<sequence>MTFFSSTKQDDPEQSARSSYFNLPPLDVSVAFPQATPASIFPPCASDYYHFDDLLTPEEQTVRMRVRECMEKEIAPIMTEYWEKAKFPFQVIPKLGALRIAGGTIKGYGCPGLSLTGSAIATAEVARVDASCSTFILVHSSLAMLTIALCGSEAQKQKYLPSLAQLNTIACWGLTEPDYGSDASALKTAATKGLDIRELQEETKKLVEHTFIIKKDAPGLTATKIENKIGLRIVQNGDILMKNVFVADEDRLPGVDTFQDTNKILAVSRVMVAWQPIGISMGIYDMCHRYLKERKQFGAPLAAFQINQQKLVQMLGNVQAMILVGWRLCKLYEHGKMTPGRASLAKSWITLKSRETAAMGRELLGGNGILADFLVAKAFCDLEPIYTYEGTYEINTLVTGREVTGIASFKPAALNKRSRLYLKERKQFGAPLAAFQINQQKLVQMLGNVQAMILVGWRLCKLYEYGKMTPGRASLAKSWITLKSRETAAMGRELLGGNGILADFLVAKAFCDLEPIYTYEGTYEINTLVTGREVTGIASFKPAALNKRSRL</sequence>
<comment type="similarity">
    <text evidence="2">Belongs to the acyl-CoA dehydrogenase family.</text>
</comment>
<keyword evidence="3" id="KW-0285">Flavoprotein</keyword>
<dbReference type="FunFam" id="1.20.140.10:FF:000021">
    <property type="entry name" value="Acyl-coenzyme A oxidase 4, peroxisomal"/>
    <property type="match status" value="2"/>
</dbReference>
<dbReference type="FunFam" id="1.10.540.10:FF:000014">
    <property type="entry name" value="Acyl-coenzyme A oxidase 4, peroxisomal"/>
    <property type="match status" value="1"/>
</dbReference>
<comment type="caution">
    <text evidence="7">The sequence shown here is derived from an EMBL/GenBank/DDBJ whole genome shotgun (WGS) entry which is preliminary data.</text>
</comment>
<accession>A0A6A1WKV5</accession>
<evidence type="ECO:0000259" key="5">
    <source>
        <dbReference type="Pfam" id="PF00441"/>
    </source>
</evidence>
<dbReference type="PANTHER" id="PTHR43188">
    <property type="entry name" value="ACYL-COENZYME A OXIDASE"/>
    <property type="match status" value="1"/>
</dbReference>
<dbReference type="InterPro" id="IPR009100">
    <property type="entry name" value="AcylCoA_DH/oxidase_NM_dom_sf"/>
</dbReference>
<dbReference type="InterPro" id="IPR045008">
    <property type="entry name" value="ACX4-like"/>
</dbReference>
<dbReference type="Gene3D" id="1.20.140.10">
    <property type="entry name" value="Butyryl-CoA Dehydrogenase, subunit A, domain 3"/>
    <property type="match status" value="2"/>
</dbReference>
<dbReference type="InterPro" id="IPR006089">
    <property type="entry name" value="Acyl-CoA_DH_CS"/>
</dbReference>
<dbReference type="InterPro" id="IPR009075">
    <property type="entry name" value="AcylCo_DH/oxidase_C"/>
</dbReference>
<dbReference type="EMBL" id="RXIC02000020">
    <property type="protein sequence ID" value="KAB1224368.1"/>
    <property type="molecule type" value="Genomic_DNA"/>
</dbReference>
<dbReference type="AlphaFoldDB" id="A0A6A1WKV5"/>
<feature type="domain" description="Acyl-CoA dehydrogenase/oxidase C-terminal" evidence="5">
    <location>
        <begin position="419"/>
        <end position="533"/>
    </location>
</feature>
<keyword evidence="4" id="KW-0274">FAD</keyword>
<dbReference type="GO" id="GO:0050660">
    <property type="term" value="F:flavin adenine dinucleotide binding"/>
    <property type="evidence" value="ECO:0007669"/>
    <property type="project" value="InterPro"/>
</dbReference>
<evidence type="ECO:0000256" key="2">
    <source>
        <dbReference type="ARBA" id="ARBA00009347"/>
    </source>
</evidence>
<proteinExistence type="inferred from homology"/>
<dbReference type="GO" id="GO:0005777">
    <property type="term" value="C:peroxisome"/>
    <property type="evidence" value="ECO:0007669"/>
    <property type="project" value="TreeGrafter"/>
</dbReference>
<evidence type="ECO:0000256" key="3">
    <source>
        <dbReference type="ARBA" id="ARBA00022630"/>
    </source>
</evidence>
<evidence type="ECO:0000259" key="6">
    <source>
        <dbReference type="Pfam" id="PF02771"/>
    </source>
</evidence>
<evidence type="ECO:0000256" key="1">
    <source>
        <dbReference type="ARBA" id="ARBA00001974"/>
    </source>
</evidence>
<dbReference type="InterPro" id="IPR013786">
    <property type="entry name" value="AcylCoA_DH/ox_N"/>
</dbReference>
<gene>
    <name evidence="7" type="ORF">CJ030_MR2G006759</name>
</gene>
<dbReference type="SUPFAM" id="SSF56645">
    <property type="entry name" value="Acyl-CoA dehydrogenase NM domain-like"/>
    <property type="match status" value="1"/>
</dbReference>
<feature type="domain" description="Acyl-CoA dehydrogenase/oxidase C-terminal" evidence="5">
    <location>
        <begin position="262"/>
        <end position="402"/>
    </location>
</feature>
<dbReference type="SUPFAM" id="SSF47203">
    <property type="entry name" value="Acyl-CoA dehydrogenase C-terminal domain-like"/>
    <property type="match status" value="2"/>
</dbReference>
<dbReference type="InterPro" id="IPR036250">
    <property type="entry name" value="AcylCo_DH-like_C"/>
</dbReference>
<dbReference type="Pfam" id="PF00441">
    <property type="entry name" value="Acyl-CoA_dh_1"/>
    <property type="match status" value="2"/>
</dbReference>
<dbReference type="Pfam" id="PF02771">
    <property type="entry name" value="Acyl-CoA_dh_N"/>
    <property type="match status" value="1"/>
</dbReference>
<dbReference type="GO" id="GO:0003995">
    <property type="term" value="F:acyl-CoA dehydrogenase activity"/>
    <property type="evidence" value="ECO:0007669"/>
    <property type="project" value="InterPro"/>
</dbReference>
<evidence type="ECO:0000256" key="4">
    <source>
        <dbReference type="ARBA" id="ARBA00022827"/>
    </source>
</evidence>
<dbReference type="OrthoDB" id="435240at2759"/>
<dbReference type="PANTHER" id="PTHR43188:SF1">
    <property type="entry name" value="ACYL-COA DEHYDROGENASE"/>
    <property type="match status" value="1"/>
</dbReference>
<protein>
    <submittedName>
        <fullName evidence="7">Acyl-coenzyme A oxidase 4, peroxisomal</fullName>
    </submittedName>
</protein>
<comment type="cofactor">
    <cofactor evidence="1">
        <name>FAD</name>
        <dbReference type="ChEBI" id="CHEBI:57692"/>
    </cofactor>
</comment>
<dbReference type="Gene3D" id="2.40.110.10">
    <property type="entry name" value="Butyryl-CoA Dehydrogenase, subunit A, domain 2"/>
    <property type="match status" value="1"/>
</dbReference>
<dbReference type="Proteomes" id="UP000516437">
    <property type="component" value="Chromosome 2"/>
</dbReference>
<feature type="domain" description="Acyl-CoA dehydrogenase/oxidase N-terminal" evidence="6">
    <location>
        <begin position="56"/>
        <end position="165"/>
    </location>
</feature>
<dbReference type="InterPro" id="IPR046373">
    <property type="entry name" value="Acyl-CoA_Oxase/DH_mid-dom_sf"/>
</dbReference>
<dbReference type="InterPro" id="IPR037069">
    <property type="entry name" value="AcylCoA_DH/ox_N_sf"/>
</dbReference>
<evidence type="ECO:0000313" key="7">
    <source>
        <dbReference type="EMBL" id="KAB1224368.1"/>
    </source>
</evidence>
<evidence type="ECO:0000313" key="8">
    <source>
        <dbReference type="Proteomes" id="UP000516437"/>
    </source>
</evidence>
<name>A0A6A1WKV5_9ROSI</name>
<dbReference type="PROSITE" id="PS00073">
    <property type="entry name" value="ACYL_COA_DH_2"/>
    <property type="match status" value="2"/>
</dbReference>
<organism evidence="7 8">
    <name type="scientific">Morella rubra</name>
    <name type="common">Chinese bayberry</name>
    <dbReference type="NCBI Taxonomy" id="262757"/>
    <lineage>
        <taxon>Eukaryota</taxon>
        <taxon>Viridiplantae</taxon>
        <taxon>Streptophyta</taxon>
        <taxon>Embryophyta</taxon>
        <taxon>Tracheophyta</taxon>
        <taxon>Spermatophyta</taxon>
        <taxon>Magnoliopsida</taxon>
        <taxon>eudicotyledons</taxon>
        <taxon>Gunneridae</taxon>
        <taxon>Pentapetalae</taxon>
        <taxon>rosids</taxon>
        <taxon>fabids</taxon>
        <taxon>Fagales</taxon>
        <taxon>Myricaceae</taxon>
        <taxon>Morella</taxon>
    </lineage>
</organism>
<dbReference type="Gene3D" id="1.10.540.10">
    <property type="entry name" value="Acyl-CoA dehydrogenase/oxidase, N-terminal domain"/>
    <property type="match status" value="1"/>
</dbReference>